<reference evidence="1" key="1">
    <citation type="submission" date="2018-11" db="EMBL/GenBank/DDBJ databases">
        <title>The sequence and de novo assembly of Larimichthys crocea genome using PacBio and Hi-C technologies.</title>
        <authorList>
            <person name="Xu P."/>
            <person name="Chen B."/>
            <person name="Zhou Z."/>
            <person name="Ke Q."/>
            <person name="Wu Y."/>
            <person name="Bai H."/>
            <person name="Pu F."/>
        </authorList>
    </citation>
    <scope>NUCLEOTIDE SEQUENCE</scope>
    <source>
        <tissue evidence="1">Muscle</tissue>
    </source>
</reference>
<dbReference type="Proteomes" id="UP000793456">
    <property type="component" value="Chromosome XVIII"/>
</dbReference>
<name>A0ACD3QLL4_LARCR</name>
<dbReference type="EMBL" id="CM011691">
    <property type="protein sequence ID" value="TMS07444.1"/>
    <property type="molecule type" value="Genomic_DNA"/>
</dbReference>
<gene>
    <name evidence="1" type="ORF">E3U43_011537</name>
</gene>
<proteinExistence type="predicted"/>
<accession>A0ACD3QLL4</accession>
<organism evidence="1 2">
    <name type="scientific">Larimichthys crocea</name>
    <name type="common">Large yellow croaker</name>
    <name type="synonym">Pseudosciaena crocea</name>
    <dbReference type="NCBI Taxonomy" id="215358"/>
    <lineage>
        <taxon>Eukaryota</taxon>
        <taxon>Metazoa</taxon>
        <taxon>Chordata</taxon>
        <taxon>Craniata</taxon>
        <taxon>Vertebrata</taxon>
        <taxon>Euteleostomi</taxon>
        <taxon>Actinopterygii</taxon>
        <taxon>Neopterygii</taxon>
        <taxon>Teleostei</taxon>
        <taxon>Neoteleostei</taxon>
        <taxon>Acanthomorphata</taxon>
        <taxon>Eupercaria</taxon>
        <taxon>Sciaenidae</taxon>
        <taxon>Larimichthys</taxon>
    </lineage>
</organism>
<protein>
    <submittedName>
        <fullName evidence="1">Uncharacterized protein</fullName>
    </submittedName>
</protein>
<evidence type="ECO:0000313" key="1">
    <source>
        <dbReference type="EMBL" id="TMS07444.1"/>
    </source>
</evidence>
<comment type="caution">
    <text evidence="1">The sequence shown here is derived from an EMBL/GenBank/DDBJ whole genome shotgun (WGS) entry which is preliminary data.</text>
</comment>
<evidence type="ECO:0000313" key="2">
    <source>
        <dbReference type="Proteomes" id="UP000793456"/>
    </source>
</evidence>
<keyword evidence="2" id="KW-1185">Reference proteome</keyword>
<sequence length="1487" mass="169362">MNPASKVIALKAAKTLQIFNIEMKSKMKAHTMTDDVTFWKWISLNTVALVTDNAVYHWSMEGDSQPIKVFDRHSSLAGCQIINYRTDAKQKWLLLIGISAQQNRVVGAMQLYSVDRKVSQPIEGHAAGFAQFKMEGNTEESTLFCFAVRGQAGGKLHIIEVGTPPTGNQPFPKKAVDVFFPPEAQNDFPVAMQISSKQDVVFLITKYGYIHLYDLETGTCIYMNRISGETIFVTAPHEPTAGIIGVNRKGQVLSVCVEEENIIPYITNVLQNPDLALRMAVRNNLAGAEELFARKFNTLFAAGNYSEAAKVAANAPKGILRTPDTIRRFQSVPAQPGQTSPLLQYFGILLDQGQLNKFESLELCRPVLQQGRKQLLEKWLKEDKLECSEELGDLVKSVDPTLALSVYLRANVPNKVIQCFAETGQFQKIVLYAKKVGYTPDWIFLLRNVMRISPEQGLQFSQMLVQDEEPLADITQIVDVFMEYNLIQQCTSFLLDALKNNRPMEGPLQTRLLEMNLVHAPQLCEKAGLLQRALEHYTDLYDIKRAVVHTHLLNPEWLVNFFGSLSVEDSLECLRAMLSANIRQNLQICCPGSLPSTTSSSALSLSLSFLSHSRASRDPEVHFKYIQAACKTGQIKEVERICRESNCYDPERVKNFLKEAKLTDQLPLIIVCDRFDFVHDLVLYLYRNSLQKYIEIYVQKVNPSRLPVVIGGLLDVDCAEDVIKNLIMVVRGQFSTDELVAEVEKRNRLKLLLPWLEARIHEGCEEPATHNALAKIYIDSNNNPERFLRENPYLRQPRGGQVCNENSLFKSLSRYLVRRKNPELWASVLLETNNYRRPLIDQVVQTALSETQDPEEVSVTVKAFMTADLPNELIELLEKIVLDNSVFSEHRNLQNLLILTAIKADRTRVMEYINRLDNYDAPDIANIAISNELFEEAFAIFRKFDVNTSAVQVLIEHIGNLDRAYEFAERCNEPPVWSQLAKAQLQKGLVKEAIDSYIKADDPSAYMEVGQAAAQSGNWEDLVKFLQMARKKARESWVTVAMTTRCTRQPNCFTTTCPISAAWPPLSCTWESIRLLSDGARKANSTRTWKEVCFACVDGKEFRLAQMCGLHIVVHADELEELINYYQDRGYFEELITMLEAALGLERAHMGMFTELAILYSKFKPQKMREHLELFWSRVNIPKVANVELYYKAVHFYLEFKPLLLNDLLIVLSPRLDHTRAVNFFSKVKQLPLVKPYLRSVQNHNNKSVNEALNNLFIIEEDYAALRTSIDAYDNFDNISLAQGLEKHELIEFRRIAAYLFKGNNRWKQSVELCKKDKLYKPLKTRVKTPTWSLTRPCKPPLKLWMPCSTASESKDIELAEELLAWFLNEDKKECFAACLFTCYDLLRPDVVLETAWRHNIMDFSMPYFIQVMREYLSKVDKLEASESLRKQEEQATESQPIVYGTPQLMLTAGPNVAVPPQQPYGYGYTAAPGYGQPPQPSFGYGM</sequence>